<evidence type="ECO:0000313" key="1">
    <source>
        <dbReference type="EMBL" id="WVN85895.1"/>
    </source>
</evidence>
<accession>A0A1E3IKN1</accession>
<protein>
    <submittedName>
        <fullName evidence="1">Uncharacterized protein</fullName>
    </submittedName>
</protein>
<dbReference type="GeneID" id="91085262"/>
<proteinExistence type="predicted"/>
<dbReference type="PANTHER" id="PTHR20922:SF13">
    <property type="entry name" value="DNL-TYPE ZINC FINGER PROTEIN"/>
    <property type="match status" value="1"/>
</dbReference>
<dbReference type="Proteomes" id="UP000094043">
    <property type="component" value="Chromosome 1"/>
</dbReference>
<reference evidence="1" key="3">
    <citation type="submission" date="2024-01" db="EMBL/GenBank/DDBJ databases">
        <authorList>
            <person name="Coelho M.A."/>
            <person name="David-Palma M."/>
            <person name="Shea T."/>
            <person name="Sun S."/>
            <person name="Cuomo C.A."/>
            <person name="Heitman J."/>
        </authorList>
    </citation>
    <scope>NUCLEOTIDE SEQUENCE</scope>
    <source>
        <strain evidence="1">CBS 7841</strain>
    </source>
</reference>
<dbReference type="PANTHER" id="PTHR20922">
    <property type="entry name" value="DNL-TYPE ZINC FINGER PROTEIN"/>
    <property type="match status" value="1"/>
</dbReference>
<dbReference type="KEGG" id="cdep:91085262"/>
<gene>
    <name evidence="1" type="ORF">L203_101048</name>
</gene>
<dbReference type="InterPro" id="IPR007853">
    <property type="entry name" value="Znf_DNL-typ"/>
</dbReference>
<dbReference type="RefSeq" id="XP_066066595.1">
    <property type="nucleotide sequence ID" value="XM_066210498.1"/>
</dbReference>
<dbReference type="VEuPathDB" id="FungiDB:L203_02489"/>
<evidence type="ECO:0000313" key="2">
    <source>
        <dbReference type="Proteomes" id="UP000094043"/>
    </source>
</evidence>
<organism evidence="1 2">
    <name type="scientific">Cryptococcus depauperatus CBS 7841</name>
    <dbReference type="NCBI Taxonomy" id="1295531"/>
    <lineage>
        <taxon>Eukaryota</taxon>
        <taxon>Fungi</taxon>
        <taxon>Dikarya</taxon>
        <taxon>Basidiomycota</taxon>
        <taxon>Agaricomycotina</taxon>
        <taxon>Tremellomycetes</taxon>
        <taxon>Tremellales</taxon>
        <taxon>Cryptococcaceae</taxon>
        <taxon>Cryptococcus</taxon>
    </lineage>
</organism>
<dbReference type="AlphaFoldDB" id="A0A1E3IKN1"/>
<dbReference type="GO" id="GO:0030150">
    <property type="term" value="P:protein import into mitochondrial matrix"/>
    <property type="evidence" value="ECO:0007669"/>
    <property type="project" value="TreeGrafter"/>
</dbReference>
<dbReference type="GO" id="GO:0050821">
    <property type="term" value="P:protein stabilization"/>
    <property type="evidence" value="ECO:0007669"/>
    <property type="project" value="TreeGrafter"/>
</dbReference>
<dbReference type="EMBL" id="CP143784">
    <property type="protein sequence ID" value="WVN85895.1"/>
    <property type="molecule type" value="Genomic_DNA"/>
</dbReference>
<dbReference type="GO" id="GO:0006457">
    <property type="term" value="P:protein folding"/>
    <property type="evidence" value="ECO:0007669"/>
    <property type="project" value="TreeGrafter"/>
</dbReference>
<dbReference type="GO" id="GO:0005739">
    <property type="term" value="C:mitochondrion"/>
    <property type="evidence" value="ECO:0007669"/>
    <property type="project" value="TreeGrafter"/>
</dbReference>
<reference evidence="1" key="1">
    <citation type="submission" date="2016-06" db="EMBL/GenBank/DDBJ databases">
        <authorList>
            <person name="Cuomo C."/>
            <person name="Litvintseva A."/>
            <person name="Heitman J."/>
            <person name="Chen Y."/>
            <person name="Sun S."/>
            <person name="Springer D."/>
            <person name="Dromer F."/>
            <person name="Young S."/>
            <person name="Zeng Q."/>
            <person name="Chapman S."/>
            <person name="Gujja S."/>
            <person name="Saif S."/>
            <person name="Birren B."/>
        </authorList>
    </citation>
    <scope>NUCLEOTIDE SEQUENCE</scope>
    <source>
        <strain evidence="1">CBS 7841</strain>
    </source>
</reference>
<dbReference type="GO" id="GO:0008270">
    <property type="term" value="F:zinc ion binding"/>
    <property type="evidence" value="ECO:0007669"/>
    <property type="project" value="InterPro"/>
</dbReference>
<dbReference type="Pfam" id="PF05180">
    <property type="entry name" value="zf-DNL"/>
    <property type="match status" value="1"/>
</dbReference>
<dbReference type="PROSITE" id="PS51501">
    <property type="entry name" value="ZF_DNL"/>
    <property type="match status" value="1"/>
</dbReference>
<keyword evidence="2" id="KW-1185">Reference proteome</keyword>
<dbReference type="GO" id="GO:0051087">
    <property type="term" value="F:protein-folding chaperone binding"/>
    <property type="evidence" value="ECO:0007669"/>
    <property type="project" value="TreeGrafter"/>
</dbReference>
<dbReference type="InterPro" id="IPR024158">
    <property type="entry name" value="Mt_import_TIM15"/>
</dbReference>
<name>A0A1E3IKN1_9TREE</name>
<dbReference type="OrthoDB" id="512667at2759"/>
<reference evidence="1" key="2">
    <citation type="journal article" date="2022" name="Elife">
        <title>Obligate sexual reproduction of a homothallic fungus closely related to the Cryptococcus pathogenic species complex.</title>
        <authorList>
            <person name="Passer A.R."/>
            <person name="Clancey S.A."/>
            <person name="Shea T."/>
            <person name="David-Palma M."/>
            <person name="Averette A.F."/>
            <person name="Boekhout T."/>
            <person name="Porcel B.M."/>
            <person name="Nowrousian M."/>
            <person name="Cuomo C.A."/>
            <person name="Sun S."/>
            <person name="Heitman J."/>
            <person name="Coelho M.A."/>
        </authorList>
    </citation>
    <scope>NUCLEOTIDE SEQUENCE</scope>
    <source>
        <strain evidence="1">CBS 7841</strain>
    </source>
</reference>
<sequence>MAAHRLTVASSSILITSAVKKAPLRLTILSSHRIHCHSAPQVWKRSNSSAAGNPALEAPTGVRGSRQLSQVEPRLQMTFTCTANSCGHRSSHEFAKKSYEKGIVLVQCPSCKARHLIADHLGWFKESMEGGKLKNVEDILRTRGEKVKRGKVNFDGDIEIEGE</sequence>